<dbReference type="Gene3D" id="3.40.1110.10">
    <property type="entry name" value="Calcium-transporting ATPase, cytoplasmic domain N"/>
    <property type="match status" value="1"/>
</dbReference>
<dbReference type="InterPro" id="IPR008250">
    <property type="entry name" value="ATPase_P-typ_transduc_dom_A_sf"/>
</dbReference>
<feature type="transmembrane region" description="Helical" evidence="9">
    <location>
        <begin position="165"/>
        <end position="181"/>
    </location>
</feature>
<dbReference type="Proteomes" id="UP000422108">
    <property type="component" value="Chromosome"/>
</dbReference>
<dbReference type="GO" id="GO:0046872">
    <property type="term" value="F:metal ion binding"/>
    <property type="evidence" value="ECO:0007669"/>
    <property type="project" value="UniProtKB-KW"/>
</dbReference>
<dbReference type="SFLD" id="SFLDF00027">
    <property type="entry name" value="p-type_atpase"/>
    <property type="match status" value="1"/>
</dbReference>
<evidence type="ECO:0000313" key="12">
    <source>
        <dbReference type="EMBL" id="BBO90525.1"/>
    </source>
</evidence>
<dbReference type="EMBL" id="AP021879">
    <property type="protein sequence ID" value="BBO90525.1"/>
    <property type="molecule type" value="Genomic_DNA"/>
</dbReference>
<feature type="transmembrane region" description="Helical" evidence="9">
    <location>
        <begin position="112"/>
        <end position="131"/>
    </location>
</feature>
<dbReference type="SUPFAM" id="SSF56784">
    <property type="entry name" value="HAD-like"/>
    <property type="match status" value="1"/>
</dbReference>
<dbReference type="EC" id="7.2.2.12" evidence="7"/>
<dbReference type="PANTHER" id="PTHR48085:SF5">
    <property type="entry name" value="CADMIUM_ZINC-TRANSPORTING ATPASE HMA4-RELATED"/>
    <property type="match status" value="1"/>
</dbReference>
<dbReference type="NCBIfam" id="TIGR01494">
    <property type="entry name" value="ATPase_P-type"/>
    <property type="match status" value="1"/>
</dbReference>
<accession>A0A5K8AD19</accession>
<feature type="region of interest" description="Disordered" evidence="10">
    <location>
        <begin position="747"/>
        <end position="770"/>
    </location>
</feature>
<dbReference type="InterPro" id="IPR001757">
    <property type="entry name" value="P_typ_ATPase"/>
</dbReference>
<organism evidence="12 13">
    <name type="scientific">Desulfosarcina ovata subsp. ovata</name>
    <dbReference type="NCBI Taxonomy" id="2752305"/>
    <lineage>
        <taxon>Bacteria</taxon>
        <taxon>Pseudomonadati</taxon>
        <taxon>Thermodesulfobacteriota</taxon>
        <taxon>Desulfobacteria</taxon>
        <taxon>Desulfobacterales</taxon>
        <taxon>Desulfosarcinaceae</taxon>
        <taxon>Desulfosarcina</taxon>
    </lineage>
</organism>
<dbReference type="PROSITE" id="PS00154">
    <property type="entry name" value="ATPASE_E1_E2"/>
    <property type="match status" value="1"/>
</dbReference>
<dbReference type="InterPro" id="IPR044492">
    <property type="entry name" value="P_typ_ATPase_HD_dom"/>
</dbReference>
<dbReference type="InterPro" id="IPR051014">
    <property type="entry name" value="Cation_Transport_ATPase_IB"/>
</dbReference>
<dbReference type="InterPro" id="IPR018303">
    <property type="entry name" value="ATPase_P-typ_P_site"/>
</dbReference>
<comment type="similarity">
    <text evidence="2 9">Belongs to the cation transport ATPase (P-type) (TC 3.A.3) family. Type IB subfamily.</text>
</comment>
<dbReference type="NCBIfam" id="TIGR01525">
    <property type="entry name" value="ATPase-IB_hvy"/>
    <property type="match status" value="1"/>
</dbReference>
<evidence type="ECO:0000313" key="13">
    <source>
        <dbReference type="Proteomes" id="UP000422108"/>
    </source>
</evidence>
<dbReference type="SFLD" id="SFLDG00002">
    <property type="entry name" value="C1.7:_P-type_atpase_like"/>
    <property type="match status" value="1"/>
</dbReference>
<evidence type="ECO:0000256" key="6">
    <source>
        <dbReference type="ARBA" id="ARBA00023136"/>
    </source>
</evidence>
<comment type="catalytic activity">
    <reaction evidence="8">
        <text>Zn(2+)(in) + ATP + H2O = Zn(2+)(out) + ADP + phosphate + H(+)</text>
        <dbReference type="Rhea" id="RHEA:20621"/>
        <dbReference type="ChEBI" id="CHEBI:15377"/>
        <dbReference type="ChEBI" id="CHEBI:15378"/>
        <dbReference type="ChEBI" id="CHEBI:29105"/>
        <dbReference type="ChEBI" id="CHEBI:30616"/>
        <dbReference type="ChEBI" id="CHEBI:43474"/>
        <dbReference type="ChEBI" id="CHEBI:456216"/>
        <dbReference type="EC" id="7.2.2.12"/>
    </reaction>
</comment>
<evidence type="ECO:0000256" key="8">
    <source>
        <dbReference type="ARBA" id="ARBA00047308"/>
    </source>
</evidence>
<dbReference type="Pfam" id="PF00702">
    <property type="entry name" value="Hydrolase"/>
    <property type="match status" value="1"/>
</dbReference>
<evidence type="ECO:0000259" key="11">
    <source>
        <dbReference type="Pfam" id="PF00122"/>
    </source>
</evidence>
<dbReference type="InterPro" id="IPR059000">
    <property type="entry name" value="ATPase_P-type_domA"/>
</dbReference>
<evidence type="ECO:0000256" key="7">
    <source>
        <dbReference type="ARBA" id="ARBA00039097"/>
    </source>
</evidence>
<comment type="subcellular location">
    <subcellularLocation>
        <location evidence="9">Cell membrane</location>
    </subcellularLocation>
    <subcellularLocation>
        <location evidence="1">Membrane</location>
    </subcellularLocation>
</comment>
<dbReference type="SUPFAM" id="SSF81653">
    <property type="entry name" value="Calcium ATPase, transduction domain A"/>
    <property type="match status" value="1"/>
</dbReference>
<dbReference type="InterPro" id="IPR027256">
    <property type="entry name" value="P-typ_ATPase_IB"/>
</dbReference>
<evidence type="ECO:0000256" key="3">
    <source>
        <dbReference type="ARBA" id="ARBA00022692"/>
    </source>
</evidence>
<evidence type="ECO:0000256" key="10">
    <source>
        <dbReference type="SAM" id="MobiDB-lite"/>
    </source>
</evidence>
<keyword evidence="13" id="KW-1185">Reference proteome</keyword>
<evidence type="ECO:0000256" key="9">
    <source>
        <dbReference type="RuleBase" id="RU362081"/>
    </source>
</evidence>
<dbReference type="AlphaFoldDB" id="A0A5K8AD19"/>
<dbReference type="GO" id="GO:0016463">
    <property type="term" value="F:P-type zinc transporter activity"/>
    <property type="evidence" value="ECO:0007669"/>
    <property type="project" value="UniProtKB-EC"/>
</dbReference>
<dbReference type="GO" id="GO:0005886">
    <property type="term" value="C:plasma membrane"/>
    <property type="evidence" value="ECO:0007669"/>
    <property type="project" value="UniProtKB-SubCell"/>
</dbReference>
<dbReference type="Gene3D" id="3.30.70.100">
    <property type="match status" value="1"/>
</dbReference>
<dbReference type="SFLD" id="SFLDS00003">
    <property type="entry name" value="Haloacid_Dehalogenase"/>
    <property type="match status" value="1"/>
</dbReference>
<name>A0A5K8AD19_9BACT</name>
<reference evidence="12 13" key="1">
    <citation type="submission" date="2019-11" db="EMBL/GenBank/DDBJ databases">
        <title>Comparative genomics of hydrocarbon-degrading Desulfosarcina strains.</title>
        <authorList>
            <person name="Watanabe M."/>
            <person name="Kojima H."/>
            <person name="Fukui M."/>
        </authorList>
    </citation>
    <scope>NUCLEOTIDE SEQUENCE [LARGE SCALE GENOMIC DNA]</scope>
    <source>
        <strain evidence="13">oXyS1</strain>
    </source>
</reference>
<evidence type="ECO:0000256" key="5">
    <source>
        <dbReference type="ARBA" id="ARBA00022989"/>
    </source>
</evidence>
<dbReference type="Gene3D" id="3.40.50.1000">
    <property type="entry name" value="HAD superfamily/HAD-like"/>
    <property type="match status" value="1"/>
</dbReference>
<dbReference type="GO" id="GO:0016887">
    <property type="term" value="F:ATP hydrolysis activity"/>
    <property type="evidence" value="ECO:0007669"/>
    <property type="project" value="InterPro"/>
</dbReference>
<dbReference type="RefSeq" id="WP_197743347.1">
    <property type="nucleotide sequence ID" value="NZ_AP021879.1"/>
</dbReference>
<comment type="caution">
    <text evidence="9">Lacks conserved residue(s) required for the propagation of feature annotation.</text>
</comment>
<proteinExistence type="inferred from homology"/>
<feature type="transmembrane region" description="Helical" evidence="9">
    <location>
        <begin position="137"/>
        <end position="153"/>
    </location>
</feature>
<dbReference type="PRINTS" id="PR00119">
    <property type="entry name" value="CATATPASE"/>
</dbReference>
<dbReference type="GO" id="GO:0005524">
    <property type="term" value="F:ATP binding"/>
    <property type="evidence" value="ECO:0007669"/>
    <property type="project" value="UniProtKB-UniRule"/>
</dbReference>
<keyword evidence="9" id="KW-1003">Cell membrane</keyword>
<keyword evidence="6 9" id="KW-0472">Membrane</keyword>
<feature type="domain" description="P-type ATPase A" evidence="11">
    <location>
        <begin position="220"/>
        <end position="318"/>
    </location>
</feature>
<dbReference type="InterPro" id="IPR023299">
    <property type="entry name" value="ATPase_P-typ_cyto_dom_N"/>
</dbReference>
<keyword evidence="9" id="KW-0067">ATP-binding</keyword>
<keyword evidence="4" id="KW-1278">Translocase</keyword>
<evidence type="ECO:0000256" key="1">
    <source>
        <dbReference type="ARBA" id="ARBA00004370"/>
    </source>
</evidence>
<evidence type="ECO:0000256" key="2">
    <source>
        <dbReference type="ARBA" id="ARBA00006024"/>
    </source>
</evidence>
<keyword evidence="3 9" id="KW-0812">Transmembrane</keyword>
<dbReference type="Pfam" id="PF00122">
    <property type="entry name" value="E1-E2_ATPase"/>
    <property type="match status" value="1"/>
</dbReference>
<sequence length="770" mass="83326">MRKIDRPIIIRHTISGRARYCLPRLRRHRGMAAPLSEMLNTTEGVLRARVNPKCDAVIVRFDPQTLTQQALTRMLEDFWRTRVPSVVSTAKQVPARSDDSRRSELTTTKRRFIGLSILGAGVFVRTVLLGLPVAQTLLSPLGAIIALAALPLVRSGLSDLRERSISLESFLGGSIIAAVAAGEALAAFEILWITSAGNLLKAWITERSRRAIRDILDVTEKDTYILVDGVEVSVAVDRVQPGDTVVLHTGEKIAVDGRVVRGGALVDEASITGMSEPVAKTDGDTVFAGTFVRQGVIYVSADAVGDRTYLSRILRMVEDSLETRAPIEGVADRLARNLVKTGFAVTLATLAITGSLWRAFAVMLVMACPCATILAASTAISAAISAAARRHILIKGGRYLEEVDKVDTICFDKTGTLTTNQPEIRQLINLNGLSEDQLIELAYSTEIHNSHPVALAIREEARRRGITAIQHDVCEYILGKGVRSVIHGDEVLVGSHKLLEHFEIAHPVVDDFLEKNKQQGLTQVFLARNGEVLGVIGFANRERPDLQPLIARLKERGIRRTAMITGDSKYTALEMACRLNFDECRYSVLPEEKAVIVAALKAEGHRVLMVGDGINDALALAEADIGVAMGAGGSEVAIEAADIALVMDDLDGVIYVRDLSRETMRVVHQNFWIATGSNIAGVVLGALGLLSPVMAGLVHITHTLGILANSGRLLFYEPPRRLPADTKHKPINQTRAANEAGTYAGITALHSGGAPHPGTDSPSLRHENCQ</sequence>
<gene>
    <name evidence="12" type="ORF">DSCOOX_37050</name>
</gene>
<dbReference type="Gene3D" id="2.70.150.10">
    <property type="entry name" value="Calcium-transporting ATPase, cytoplasmic transduction domain A"/>
    <property type="match status" value="1"/>
</dbReference>
<evidence type="ECO:0000256" key="4">
    <source>
        <dbReference type="ARBA" id="ARBA00022967"/>
    </source>
</evidence>
<keyword evidence="9" id="KW-0479">Metal-binding</keyword>
<dbReference type="PANTHER" id="PTHR48085">
    <property type="entry name" value="CADMIUM/ZINC-TRANSPORTING ATPASE HMA2-RELATED"/>
    <property type="match status" value="1"/>
</dbReference>
<protein>
    <recommendedName>
        <fullName evidence="7">P-type Zn(2+) transporter</fullName>
        <ecNumber evidence="7">7.2.2.12</ecNumber>
    </recommendedName>
</protein>
<dbReference type="InterPro" id="IPR023214">
    <property type="entry name" value="HAD_sf"/>
</dbReference>
<dbReference type="InterPro" id="IPR036412">
    <property type="entry name" value="HAD-like_sf"/>
</dbReference>
<keyword evidence="9" id="KW-0547">Nucleotide-binding</keyword>
<keyword evidence="5 9" id="KW-1133">Transmembrane helix</keyword>